<dbReference type="EMBL" id="JAPWTK010000010">
    <property type="protein sequence ID" value="KAJ8960018.1"/>
    <property type="molecule type" value="Genomic_DNA"/>
</dbReference>
<organism evidence="1 2">
    <name type="scientific">Aromia moschata</name>
    <dbReference type="NCBI Taxonomy" id="1265417"/>
    <lineage>
        <taxon>Eukaryota</taxon>
        <taxon>Metazoa</taxon>
        <taxon>Ecdysozoa</taxon>
        <taxon>Arthropoda</taxon>
        <taxon>Hexapoda</taxon>
        <taxon>Insecta</taxon>
        <taxon>Pterygota</taxon>
        <taxon>Neoptera</taxon>
        <taxon>Endopterygota</taxon>
        <taxon>Coleoptera</taxon>
        <taxon>Polyphaga</taxon>
        <taxon>Cucujiformia</taxon>
        <taxon>Chrysomeloidea</taxon>
        <taxon>Cerambycidae</taxon>
        <taxon>Cerambycinae</taxon>
        <taxon>Callichromatini</taxon>
        <taxon>Aromia</taxon>
    </lineage>
</organism>
<dbReference type="InterPro" id="IPR036397">
    <property type="entry name" value="RNaseH_sf"/>
</dbReference>
<keyword evidence="2" id="KW-1185">Reference proteome</keyword>
<dbReference type="InterPro" id="IPR052709">
    <property type="entry name" value="Transposase-MT_Hybrid"/>
</dbReference>
<name>A0AAV8Z6Y0_9CUCU</name>
<gene>
    <name evidence="1" type="ORF">NQ318_009454</name>
</gene>
<evidence type="ECO:0000313" key="1">
    <source>
        <dbReference type="EMBL" id="KAJ8960018.1"/>
    </source>
</evidence>
<dbReference type="InterPro" id="IPR001888">
    <property type="entry name" value="Transposase_1"/>
</dbReference>
<dbReference type="PANTHER" id="PTHR46060:SF1">
    <property type="entry name" value="MARINER MOS1 TRANSPOSASE-LIKE PROTEIN"/>
    <property type="match status" value="1"/>
</dbReference>
<evidence type="ECO:0000313" key="2">
    <source>
        <dbReference type="Proteomes" id="UP001162162"/>
    </source>
</evidence>
<dbReference type="AlphaFoldDB" id="A0AAV8Z6Y0"/>
<dbReference type="Gene3D" id="3.30.420.10">
    <property type="entry name" value="Ribonuclease H-like superfamily/Ribonuclease H"/>
    <property type="match status" value="1"/>
</dbReference>
<dbReference type="Pfam" id="PF01359">
    <property type="entry name" value="Transposase_1"/>
    <property type="match status" value="1"/>
</dbReference>
<dbReference type="Proteomes" id="UP001162162">
    <property type="component" value="Unassembled WGS sequence"/>
</dbReference>
<accession>A0AAV8Z6Y0</accession>
<evidence type="ECO:0008006" key="3">
    <source>
        <dbReference type="Google" id="ProtNLM"/>
    </source>
</evidence>
<sequence>MLEVSKMLVVFDFDGKAMIRFREFPWLSIGDLKPDSDDWCTWPIFAIGAYLPSRVVNLYNHWSLVSTGWFTIVCRRLSTVLWDRKGIIFVDFLHERRTINAEYYCQILDLTKAAYCTKRRRSSIRNFVLLHGNARPQPAAITQAKLEEMHWEQLEHPTYSPNLSPCDYYLFGPLKKL</sequence>
<dbReference type="PANTHER" id="PTHR46060">
    <property type="entry name" value="MARINER MOS1 TRANSPOSASE-LIKE PROTEIN"/>
    <property type="match status" value="1"/>
</dbReference>
<proteinExistence type="predicted"/>
<dbReference type="GO" id="GO:0003676">
    <property type="term" value="F:nucleic acid binding"/>
    <property type="evidence" value="ECO:0007669"/>
    <property type="project" value="InterPro"/>
</dbReference>
<comment type="caution">
    <text evidence="1">The sequence shown here is derived from an EMBL/GenBank/DDBJ whole genome shotgun (WGS) entry which is preliminary data.</text>
</comment>
<reference evidence="1" key="1">
    <citation type="journal article" date="2023" name="Insect Mol. Biol.">
        <title>Genome sequencing provides insights into the evolution of gene families encoding plant cell wall-degrading enzymes in longhorned beetles.</title>
        <authorList>
            <person name="Shin N.R."/>
            <person name="Okamura Y."/>
            <person name="Kirsch R."/>
            <person name="Pauchet Y."/>
        </authorList>
    </citation>
    <scope>NUCLEOTIDE SEQUENCE</scope>
    <source>
        <strain evidence="1">AMC_N1</strain>
    </source>
</reference>
<protein>
    <recommendedName>
        <fullName evidence="3">Transposase</fullName>
    </recommendedName>
</protein>